<dbReference type="Gene3D" id="3.40.50.300">
    <property type="entry name" value="P-loop containing nucleotide triphosphate hydrolases"/>
    <property type="match status" value="1"/>
</dbReference>
<protein>
    <submittedName>
        <fullName evidence="3">Small GTPase superfamily, Ras type</fullName>
    </submittedName>
</protein>
<dbReference type="CDD" id="cd00154">
    <property type="entry name" value="Rab"/>
    <property type="match status" value="1"/>
</dbReference>
<dbReference type="InterPro" id="IPR027417">
    <property type="entry name" value="P-loop_NTPase"/>
</dbReference>
<dbReference type="EMBL" id="BDIP01000360">
    <property type="protein sequence ID" value="GIQ81311.1"/>
    <property type="molecule type" value="Genomic_DNA"/>
</dbReference>
<dbReference type="Proteomes" id="UP000265618">
    <property type="component" value="Unassembled WGS sequence"/>
</dbReference>
<dbReference type="InterPro" id="IPR001806">
    <property type="entry name" value="Small_GTPase"/>
</dbReference>
<accession>A0A9K3GGI2</accession>
<keyword evidence="4" id="KW-1185">Reference proteome</keyword>
<dbReference type="AlphaFoldDB" id="A0A9K3GGI2"/>
<keyword evidence="2" id="KW-0342">GTP-binding</keyword>
<dbReference type="GO" id="GO:0005525">
    <property type="term" value="F:GTP binding"/>
    <property type="evidence" value="ECO:0007669"/>
    <property type="project" value="UniProtKB-KW"/>
</dbReference>
<organism evidence="3 4">
    <name type="scientific">Kipferlia bialata</name>
    <dbReference type="NCBI Taxonomy" id="797122"/>
    <lineage>
        <taxon>Eukaryota</taxon>
        <taxon>Metamonada</taxon>
        <taxon>Carpediemonas-like organisms</taxon>
        <taxon>Kipferlia</taxon>
    </lineage>
</organism>
<dbReference type="GO" id="GO:0003924">
    <property type="term" value="F:GTPase activity"/>
    <property type="evidence" value="ECO:0007669"/>
    <property type="project" value="InterPro"/>
</dbReference>
<dbReference type="SMART" id="SM00175">
    <property type="entry name" value="RAB"/>
    <property type="match status" value="1"/>
</dbReference>
<dbReference type="NCBIfam" id="TIGR00231">
    <property type="entry name" value="small_GTP"/>
    <property type="match status" value="1"/>
</dbReference>
<dbReference type="Pfam" id="PF00071">
    <property type="entry name" value="Ras"/>
    <property type="match status" value="1"/>
</dbReference>
<evidence type="ECO:0000256" key="1">
    <source>
        <dbReference type="ARBA" id="ARBA00022741"/>
    </source>
</evidence>
<dbReference type="PROSITE" id="PS51419">
    <property type="entry name" value="RAB"/>
    <property type="match status" value="1"/>
</dbReference>
<dbReference type="InterPro" id="IPR005225">
    <property type="entry name" value="Small_GTP-bd"/>
</dbReference>
<dbReference type="PRINTS" id="PR00449">
    <property type="entry name" value="RASTRNSFRMNG"/>
</dbReference>
<reference evidence="3 4" key="1">
    <citation type="journal article" date="2018" name="PLoS ONE">
        <title>The draft genome of Kipferlia bialata reveals reductive genome evolution in fornicate parasites.</title>
        <authorList>
            <person name="Tanifuji G."/>
            <person name="Takabayashi S."/>
            <person name="Kume K."/>
            <person name="Takagi M."/>
            <person name="Nakayama T."/>
            <person name="Kamikawa R."/>
            <person name="Inagaki Y."/>
            <person name="Hashimoto T."/>
        </authorList>
    </citation>
    <scope>NUCLEOTIDE SEQUENCE [LARGE SCALE GENOMIC DNA]</scope>
    <source>
        <strain evidence="3">NY0173</strain>
    </source>
</reference>
<dbReference type="OrthoDB" id="25896at2759"/>
<dbReference type="SMART" id="SM00174">
    <property type="entry name" value="RHO"/>
    <property type="match status" value="1"/>
</dbReference>
<name>A0A9K3GGI2_9EUKA</name>
<dbReference type="SMART" id="SM00173">
    <property type="entry name" value="RAS"/>
    <property type="match status" value="1"/>
</dbReference>
<dbReference type="SUPFAM" id="SSF52540">
    <property type="entry name" value="P-loop containing nucleoside triphosphate hydrolases"/>
    <property type="match status" value="1"/>
</dbReference>
<dbReference type="PANTHER" id="PTHR47977">
    <property type="entry name" value="RAS-RELATED PROTEIN RAB"/>
    <property type="match status" value="1"/>
</dbReference>
<evidence type="ECO:0000313" key="3">
    <source>
        <dbReference type="EMBL" id="GIQ81311.1"/>
    </source>
</evidence>
<proteinExistence type="predicted"/>
<keyword evidence="1" id="KW-0547">Nucleotide-binding</keyword>
<sequence>MSPLLHVGGVWELDCALLLHGHVLHVLHRGRGEVGGQAGVGDLGIRGQCVFILNLWDTAGQERFKSLTQLYFRGAKIAVLVCDVTEAASFGANLTFWYDALRAATDECAVILAVNKYDLIEGRPGMRDIDETAIEAFCQERNISWFYTSAKSGLNVNELFEGAVEKYLDTYRPDLWNGKARSLPSQVPGGVNLSAQQSGGGCPC</sequence>
<comment type="caution">
    <text evidence="3">The sequence shown here is derived from an EMBL/GenBank/DDBJ whole genome shotgun (WGS) entry which is preliminary data.</text>
</comment>
<gene>
    <name evidence="3" type="ORF">KIPB_002253</name>
</gene>
<dbReference type="InterPro" id="IPR050227">
    <property type="entry name" value="Rab"/>
</dbReference>
<evidence type="ECO:0000313" key="4">
    <source>
        <dbReference type="Proteomes" id="UP000265618"/>
    </source>
</evidence>
<evidence type="ECO:0000256" key="2">
    <source>
        <dbReference type="ARBA" id="ARBA00023134"/>
    </source>
</evidence>